<proteinExistence type="predicted"/>
<dbReference type="HOGENOM" id="CLU_3064870_0_0_10"/>
<dbReference type="STRING" id="626522.GCWU000325_00794"/>
<name>C9LF14_9BACT</name>
<keyword evidence="2" id="KW-1185">Reference proteome</keyword>
<dbReference type="AlphaFoldDB" id="C9LF14"/>
<comment type="caution">
    <text evidence="1">The sequence shown here is derived from an EMBL/GenBank/DDBJ whole genome shotgun (WGS) entry which is preliminary data.</text>
</comment>
<sequence length="53" mass="5947">MSFTFAKLGLFLAIRKFVASPKVGIFQFYALRDRCQSMGALLCIFATNCVTLH</sequence>
<organism evidence="1 2">
    <name type="scientific">Alloprevotella tannerae ATCC 51259</name>
    <dbReference type="NCBI Taxonomy" id="626522"/>
    <lineage>
        <taxon>Bacteria</taxon>
        <taxon>Pseudomonadati</taxon>
        <taxon>Bacteroidota</taxon>
        <taxon>Bacteroidia</taxon>
        <taxon>Bacteroidales</taxon>
        <taxon>Prevotellaceae</taxon>
        <taxon>Alloprevotella</taxon>
    </lineage>
</organism>
<reference evidence="1" key="1">
    <citation type="submission" date="2009-09" db="EMBL/GenBank/DDBJ databases">
        <authorList>
            <person name="Weinstock G."/>
            <person name="Sodergren E."/>
            <person name="Clifton S."/>
            <person name="Fulton L."/>
            <person name="Fulton B."/>
            <person name="Courtney L."/>
            <person name="Fronick C."/>
            <person name="Harrison M."/>
            <person name="Strong C."/>
            <person name="Farmer C."/>
            <person name="Delahaunty K."/>
            <person name="Markovic C."/>
            <person name="Hall O."/>
            <person name="Minx P."/>
            <person name="Tomlinson C."/>
            <person name="Mitreva M."/>
            <person name="Nelson J."/>
            <person name="Hou S."/>
            <person name="Wollam A."/>
            <person name="Pepin K.H."/>
            <person name="Johnson M."/>
            <person name="Bhonagiri V."/>
            <person name="Nash W.E."/>
            <person name="Warren W."/>
            <person name="Chinwalla A."/>
            <person name="Mardis E.R."/>
            <person name="Wilson R.K."/>
        </authorList>
    </citation>
    <scope>NUCLEOTIDE SEQUENCE [LARGE SCALE GENOMIC DNA]</scope>
    <source>
        <strain evidence="1">ATCC 51259</strain>
    </source>
</reference>
<dbReference type="Proteomes" id="UP000003460">
    <property type="component" value="Unassembled WGS sequence"/>
</dbReference>
<gene>
    <name evidence="1" type="ORF">GCWU000325_00794</name>
</gene>
<evidence type="ECO:0000313" key="1">
    <source>
        <dbReference type="EMBL" id="EEX72332.1"/>
    </source>
</evidence>
<protein>
    <submittedName>
        <fullName evidence="1">Uncharacterized protein</fullName>
    </submittedName>
</protein>
<evidence type="ECO:0000313" key="2">
    <source>
        <dbReference type="Proteomes" id="UP000003460"/>
    </source>
</evidence>
<accession>C9LF14</accession>
<dbReference type="EMBL" id="ACIJ02000016">
    <property type="protein sequence ID" value="EEX72332.1"/>
    <property type="molecule type" value="Genomic_DNA"/>
</dbReference>